<accession>A0ABR0T6Q8</accession>
<protein>
    <recommendedName>
        <fullName evidence="5">NAD(P)-binding protein</fullName>
    </recommendedName>
</protein>
<dbReference type="Gene3D" id="3.30.360.10">
    <property type="entry name" value="Dihydrodipicolinate Reductase, domain 2"/>
    <property type="match status" value="1"/>
</dbReference>
<dbReference type="PANTHER" id="PTHR43249">
    <property type="entry name" value="UDP-N-ACETYL-2-AMINO-2-DEOXY-D-GLUCURONATE OXIDASE"/>
    <property type="match status" value="1"/>
</dbReference>
<dbReference type="InterPro" id="IPR000683">
    <property type="entry name" value="Gfo/Idh/MocA-like_OxRdtase_N"/>
</dbReference>
<dbReference type="EMBL" id="JASGXD010000021">
    <property type="protein sequence ID" value="KAK5999690.1"/>
    <property type="molecule type" value="Genomic_DNA"/>
</dbReference>
<keyword evidence="4" id="KW-1185">Reference proteome</keyword>
<dbReference type="SUPFAM" id="SSF55347">
    <property type="entry name" value="Glyceraldehyde-3-phosphate dehydrogenase-like, C-terminal domain"/>
    <property type="match status" value="1"/>
</dbReference>
<feature type="domain" description="Oxidoreductase putative C-terminal" evidence="2">
    <location>
        <begin position="162"/>
        <end position="303"/>
    </location>
</feature>
<proteinExistence type="predicted"/>
<evidence type="ECO:0000259" key="1">
    <source>
        <dbReference type="Pfam" id="PF01408"/>
    </source>
</evidence>
<dbReference type="Gene3D" id="3.40.50.720">
    <property type="entry name" value="NAD(P)-binding Rossmann-like Domain"/>
    <property type="match status" value="1"/>
</dbReference>
<evidence type="ECO:0000259" key="2">
    <source>
        <dbReference type="Pfam" id="PF08635"/>
    </source>
</evidence>
<name>A0ABR0T6Q8_AURPU</name>
<dbReference type="InterPro" id="IPR036291">
    <property type="entry name" value="NAD(P)-bd_dom_sf"/>
</dbReference>
<dbReference type="Proteomes" id="UP001341245">
    <property type="component" value="Unassembled WGS sequence"/>
</dbReference>
<feature type="domain" description="Gfo/Idh/MocA-like oxidoreductase N-terminal" evidence="1">
    <location>
        <begin position="8"/>
        <end position="159"/>
    </location>
</feature>
<dbReference type="Pfam" id="PF08635">
    <property type="entry name" value="ox_reductase_C"/>
    <property type="match status" value="1"/>
</dbReference>
<dbReference type="SUPFAM" id="SSF51735">
    <property type="entry name" value="NAD(P)-binding Rossmann-fold domains"/>
    <property type="match status" value="1"/>
</dbReference>
<dbReference type="PANTHER" id="PTHR43249:SF1">
    <property type="entry name" value="D-GLUCOSIDE 3-DEHYDROGENASE"/>
    <property type="match status" value="1"/>
</dbReference>
<dbReference type="InterPro" id="IPR052515">
    <property type="entry name" value="Gfo/Idh/MocA_Oxidoreductase"/>
</dbReference>
<organism evidence="3 4">
    <name type="scientific">Aureobasidium pullulans</name>
    <name type="common">Black yeast</name>
    <name type="synonym">Pullularia pullulans</name>
    <dbReference type="NCBI Taxonomy" id="5580"/>
    <lineage>
        <taxon>Eukaryota</taxon>
        <taxon>Fungi</taxon>
        <taxon>Dikarya</taxon>
        <taxon>Ascomycota</taxon>
        <taxon>Pezizomycotina</taxon>
        <taxon>Dothideomycetes</taxon>
        <taxon>Dothideomycetidae</taxon>
        <taxon>Dothideales</taxon>
        <taxon>Saccotheciaceae</taxon>
        <taxon>Aureobasidium</taxon>
    </lineage>
</organism>
<evidence type="ECO:0000313" key="4">
    <source>
        <dbReference type="Proteomes" id="UP001341245"/>
    </source>
</evidence>
<evidence type="ECO:0008006" key="5">
    <source>
        <dbReference type="Google" id="ProtNLM"/>
    </source>
</evidence>
<evidence type="ECO:0000313" key="3">
    <source>
        <dbReference type="EMBL" id="KAK5999690.1"/>
    </source>
</evidence>
<reference evidence="3 4" key="1">
    <citation type="submission" date="2023-11" db="EMBL/GenBank/DDBJ databases">
        <title>Draft genome sequence and annotation of the polyextremotolerant black yeast-like fungus Aureobasidium pullulans NRRL 62042.</title>
        <authorList>
            <person name="Dielentheis-Frenken M.R.E."/>
            <person name="Wibberg D."/>
            <person name="Blank L.M."/>
            <person name="Tiso T."/>
        </authorList>
    </citation>
    <scope>NUCLEOTIDE SEQUENCE [LARGE SCALE GENOMIC DNA]</scope>
    <source>
        <strain evidence="3 4">NRRL 62042</strain>
    </source>
</reference>
<dbReference type="Pfam" id="PF01408">
    <property type="entry name" value="GFO_IDH_MocA"/>
    <property type="match status" value="1"/>
</dbReference>
<dbReference type="InterPro" id="IPR013944">
    <property type="entry name" value="OxRdtase_put_C"/>
</dbReference>
<sequence length="405" mass="44876">MEQTDKITVLFVGAGNIAFGNDNVLWNHSQRIENRLGANLQVIGIVDPSTERVTQVLEQKQSSLAAPCYQGAQHYHSVEDAKLGLAKGVLTPDLVILGSPPYYRGTEHLGRNLELQIIAAFGSSCTIFAEKPVSTARPEQSFPVVKALAASGNAVSVGYMLRYLKVVQHAVNMIKQENIRIQTIGARYTCAYSKIRKIDWWNKAKQCGPIVEQATHFADLCRYIGGEVELPTVNALALEHDEKSGTLSSMAVDESIIAEEDRIPRATTAFWKYESGALGTLTHNIALHGIRYSNEIIITGDGYQLRLVDLYTTPTLHIRSPESEAEKTYTYPHDDPFYTEFAVLLDSIEARKAGAASISKKSTNEPLEAASILSSYEDACKTYELTWRIRDASEESTMKRRQEAT</sequence>
<gene>
    <name evidence="3" type="ORF">QM012_005096</name>
</gene>
<comment type="caution">
    <text evidence="3">The sequence shown here is derived from an EMBL/GenBank/DDBJ whole genome shotgun (WGS) entry which is preliminary data.</text>
</comment>